<feature type="region of interest" description="Disordered" evidence="5">
    <location>
        <begin position="232"/>
        <end position="286"/>
    </location>
</feature>
<evidence type="ECO:0000256" key="5">
    <source>
        <dbReference type="SAM" id="MobiDB-lite"/>
    </source>
</evidence>
<comment type="caution">
    <text evidence="7">The sequence shown here is derived from an EMBL/GenBank/DDBJ whole genome shotgun (WGS) entry which is preliminary data.</text>
</comment>
<dbReference type="STRING" id="2656787.A0A370U3G0"/>
<dbReference type="InterPro" id="IPR036855">
    <property type="entry name" value="Znf_CCCH_sf"/>
</dbReference>
<dbReference type="SUPFAM" id="SSF90229">
    <property type="entry name" value="CCCH zinc finger"/>
    <property type="match status" value="1"/>
</dbReference>
<dbReference type="OrthoDB" id="411372at2759"/>
<feature type="domain" description="C3H1-type" evidence="6">
    <location>
        <begin position="127"/>
        <end position="155"/>
    </location>
</feature>
<evidence type="ECO:0000313" key="8">
    <source>
        <dbReference type="Proteomes" id="UP000254866"/>
    </source>
</evidence>
<evidence type="ECO:0000256" key="3">
    <source>
        <dbReference type="ARBA" id="ARBA00022833"/>
    </source>
</evidence>
<evidence type="ECO:0000256" key="2">
    <source>
        <dbReference type="ARBA" id="ARBA00022771"/>
    </source>
</evidence>
<evidence type="ECO:0000256" key="4">
    <source>
        <dbReference type="PROSITE-ProRule" id="PRU00723"/>
    </source>
</evidence>
<dbReference type="RefSeq" id="XP_031874929.1">
    <property type="nucleotide sequence ID" value="XM_032010875.1"/>
</dbReference>
<proteinExistence type="predicted"/>
<reference evidence="7 8" key="1">
    <citation type="journal article" date="2018" name="IMA Fungus">
        <title>IMA Genome-F 9: Draft genome sequence of Annulohypoxylon stygium, Aspergillus mulundensis, Berkeleyomyces basicola (syn. Thielaviopsis basicola), Ceratocystis smalleyi, two Cercospora beticola strains, Coleophoma cylindrospora, Fusarium fracticaudum, Phialophora cf. hyalina, and Morchella septimelata.</title>
        <authorList>
            <person name="Wingfield B.D."/>
            <person name="Bills G.F."/>
            <person name="Dong Y."/>
            <person name="Huang W."/>
            <person name="Nel W.J."/>
            <person name="Swalarsk-Parry B.S."/>
            <person name="Vaghefi N."/>
            <person name="Wilken P.M."/>
            <person name="An Z."/>
            <person name="de Beer Z.W."/>
            <person name="De Vos L."/>
            <person name="Chen L."/>
            <person name="Duong T.A."/>
            <person name="Gao Y."/>
            <person name="Hammerbacher A."/>
            <person name="Kikkert J.R."/>
            <person name="Li Y."/>
            <person name="Li H."/>
            <person name="Li K."/>
            <person name="Li Q."/>
            <person name="Liu X."/>
            <person name="Ma X."/>
            <person name="Naidoo K."/>
            <person name="Pethybridge S.J."/>
            <person name="Sun J."/>
            <person name="Steenkamp E.T."/>
            <person name="van der Nest M.A."/>
            <person name="van Wyk S."/>
            <person name="Wingfield M.J."/>
            <person name="Xiong C."/>
            <person name="Yue Q."/>
            <person name="Zhang X."/>
        </authorList>
    </citation>
    <scope>NUCLEOTIDE SEQUENCE [LARGE SCALE GENOMIC DNA]</scope>
    <source>
        <strain evidence="7 8">BP 5553</strain>
    </source>
</reference>
<dbReference type="GO" id="GO:0008270">
    <property type="term" value="F:zinc ion binding"/>
    <property type="evidence" value="ECO:0007669"/>
    <property type="project" value="UniProtKB-KW"/>
</dbReference>
<keyword evidence="3 4" id="KW-0862">Zinc</keyword>
<evidence type="ECO:0000256" key="1">
    <source>
        <dbReference type="ARBA" id="ARBA00022723"/>
    </source>
</evidence>
<sequence>MSPKTQPRKPWPSYFIVRTTGEVVPLIAVDELPQDVNIAGVPRELDLKEAIGMLNLGLQKSCGASYKITHEKAKVQGQSNGLAAEPTTQSSANIAGLSTSTRLRTSPNIKAPLVVPSSTPSTTMQQKPRRQICRYWCANGICKWGLQCRHHHMMPMDLPGLQEIGLNDWPIWYRRSNSSHFVTDLGRTKASKTSQSEGRIRTKNAKGSASVSRGVESVEQALRKFRELDVSGKGKGSALAGAKSKSGGRYGSKNTVDDRLATRDATDWGDDEITVHGDEGSDISSASDGEAIKVFGKGKLVDV</sequence>
<protein>
    <recommendedName>
        <fullName evidence="6">C3H1-type domain-containing protein</fullName>
    </recommendedName>
</protein>
<evidence type="ECO:0000259" key="6">
    <source>
        <dbReference type="PROSITE" id="PS50103"/>
    </source>
</evidence>
<dbReference type="Proteomes" id="UP000254866">
    <property type="component" value="Unassembled WGS sequence"/>
</dbReference>
<keyword evidence="1 4" id="KW-0479">Metal-binding</keyword>
<feature type="compositionally biased region" description="Basic and acidic residues" evidence="5">
    <location>
        <begin position="255"/>
        <end position="266"/>
    </location>
</feature>
<feature type="zinc finger region" description="C3H1-type" evidence="4">
    <location>
        <begin position="127"/>
        <end position="155"/>
    </location>
</feature>
<dbReference type="PROSITE" id="PS50103">
    <property type="entry name" value="ZF_C3H1"/>
    <property type="match status" value="1"/>
</dbReference>
<evidence type="ECO:0000313" key="7">
    <source>
        <dbReference type="EMBL" id="RDL42273.1"/>
    </source>
</evidence>
<feature type="region of interest" description="Disordered" evidence="5">
    <location>
        <begin position="185"/>
        <end position="212"/>
    </location>
</feature>
<name>A0A370U3G0_9HELO</name>
<organism evidence="7 8">
    <name type="scientific">Venustampulla echinocandica</name>
    <dbReference type="NCBI Taxonomy" id="2656787"/>
    <lineage>
        <taxon>Eukaryota</taxon>
        <taxon>Fungi</taxon>
        <taxon>Dikarya</taxon>
        <taxon>Ascomycota</taxon>
        <taxon>Pezizomycotina</taxon>
        <taxon>Leotiomycetes</taxon>
        <taxon>Helotiales</taxon>
        <taxon>Pleuroascaceae</taxon>
        <taxon>Venustampulla</taxon>
    </lineage>
</organism>
<gene>
    <name evidence="7" type="ORF">BP5553_02252</name>
</gene>
<feature type="compositionally biased region" description="Low complexity" evidence="5">
    <location>
        <begin position="236"/>
        <end position="247"/>
    </location>
</feature>
<dbReference type="Gene3D" id="4.10.1000.10">
    <property type="entry name" value="Zinc finger, CCCH-type"/>
    <property type="match status" value="1"/>
</dbReference>
<dbReference type="GeneID" id="43595101"/>
<dbReference type="InterPro" id="IPR000571">
    <property type="entry name" value="Znf_CCCH"/>
</dbReference>
<dbReference type="EMBL" id="NPIC01000001">
    <property type="protein sequence ID" value="RDL42273.1"/>
    <property type="molecule type" value="Genomic_DNA"/>
</dbReference>
<dbReference type="AlphaFoldDB" id="A0A370U3G0"/>
<accession>A0A370U3G0</accession>
<keyword evidence="2 4" id="KW-0863">Zinc-finger</keyword>
<keyword evidence="8" id="KW-1185">Reference proteome</keyword>